<keyword evidence="3 6" id="KW-0645">Protease</keyword>
<dbReference type="Proteomes" id="UP000316968">
    <property type="component" value="Chromosome"/>
</dbReference>
<dbReference type="Pfam" id="PF00557">
    <property type="entry name" value="Peptidase_M24"/>
    <property type="match status" value="1"/>
</dbReference>
<name>A0A4Y6UVL6_SACBS</name>
<dbReference type="GO" id="GO:0006508">
    <property type="term" value="P:proteolysis"/>
    <property type="evidence" value="ECO:0007669"/>
    <property type="project" value="UniProtKB-KW"/>
</dbReference>
<feature type="binding site" evidence="6">
    <location>
        <position position="93"/>
    </location>
    <ligand>
        <name>a divalent metal cation</name>
        <dbReference type="ChEBI" id="CHEBI:60240"/>
        <label>1</label>
    </ligand>
</feature>
<keyword evidence="4 6" id="KW-0479">Metal-binding</keyword>
<feature type="binding site" evidence="6">
    <location>
        <position position="201"/>
    </location>
    <ligand>
        <name>a divalent metal cation</name>
        <dbReference type="ChEBI" id="CHEBI:60240"/>
        <label>2</label>
        <note>catalytic</note>
    </ligand>
</feature>
<evidence type="ECO:0000256" key="5">
    <source>
        <dbReference type="ARBA" id="ARBA00022801"/>
    </source>
</evidence>
<proteinExistence type="inferred from homology"/>
<feature type="binding site" evidence="6">
    <location>
        <position position="174"/>
    </location>
    <ligand>
        <name>substrate</name>
    </ligand>
</feature>
<dbReference type="PANTHER" id="PTHR43330:SF13">
    <property type="entry name" value="METHIONINE AMINOPEPTIDASE 2"/>
    <property type="match status" value="1"/>
</dbReference>
<protein>
    <recommendedName>
        <fullName evidence="6 7">Methionine aminopeptidase</fullName>
        <shortName evidence="6">MAP</shortName>
        <shortName evidence="6">MetAP</shortName>
        <ecNumber evidence="6 7">3.4.11.18</ecNumber>
    </recommendedName>
    <alternativeName>
        <fullName evidence="6">Peptidase M</fullName>
    </alternativeName>
</protein>
<evidence type="ECO:0000256" key="2">
    <source>
        <dbReference type="ARBA" id="ARBA00022438"/>
    </source>
</evidence>
<evidence type="ECO:0000256" key="6">
    <source>
        <dbReference type="HAMAP-Rule" id="MF_01974"/>
    </source>
</evidence>
<evidence type="ECO:0000256" key="3">
    <source>
        <dbReference type="ARBA" id="ARBA00022670"/>
    </source>
</evidence>
<comment type="catalytic activity">
    <reaction evidence="6 7">
        <text>Release of N-terminal amino acids, preferentially methionine, from peptides and arylamides.</text>
        <dbReference type="EC" id="3.4.11.18"/>
    </reaction>
</comment>
<dbReference type="InterPro" id="IPR002467">
    <property type="entry name" value="Pept_M24A_MAP1"/>
</dbReference>
<evidence type="ECO:0000313" key="10">
    <source>
        <dbReference type="Proteomes" id="UP000316968"/>
    </source>
</evidence>
<feature type="binding site" evidence="6">
    <location>
        <position position="233"/>
    </location>
    <ligand>
        <name>a divalent metal cation</name>
        <dbReference type="ChEBI" id="CHEBI:60240"/>
        <label>2</label>
        <note>catalytic</note>
    </ligand>
</feature>
<feature type="binding site" evidence="6">
    <location>
        <position position="104"/>
    </location>
    <ligand>
        <name>a divalent metal cation</name>
        <dbReference type="ChEBI" id="CHEBI:60240"/>
        <label>1</label>
    </ligand>
</feature>
<gene>
    <name evidence="6 9" type="primary">map</name>
    <name evidence="9" type="ORF">FFV09_07370</name>
</gene>
<keyword evidence="2 6" id="KW-0031">Aminopeptidase</keyword>
<evidence type="ECO:0000256" key="4">
    <source>
        <dbReference type="ARBA" id="ARBA00022723"/>
    </source>
</evidence>
<organism evidence="9 10">
    <name type="scientific">Saccharibacillus brassicae</name>
    <dbReference type="NCBI Taxonomy" id="2583377"/>
    <lineage>
        <taxon>Bacteria</taxon>
        <taxon>Bacillati</taxon>
        <taxon>Bacillota</taxon>
        <taxon>Bacilli</taxon>
        <taxon>Bacillales</taxon>
        <taxon>Paenibacillaceae</taxon>
        <taxon>Saccharibacillus</taxon>
    </lineage>
</organism>
<feature type="binding site" evidence="6">
    <location>
        <position position="233"/>
    </location>
    <ligand>
        <name>a divalent metal cation</name>
        <dbReference type="ChEBI" id="CHEBI:60240"/>
        <label>1</label>
    </ligand>
</feature>
<keyword evidence="5 6" id="KW-0378">Hydrolase</keyword>
<dbReference type="KEGG" id="saca:FFV09_07370"/>
<comment type="subunit">
    <text evidence="6">Monomer.</text>
</comment>
<reference evidence="9 10" key="1">
    <citation type="submission" date="2019-06" db="EMBL/GenBank/DDBJ databases">
        <title>Saccharibacillus brassicae sp. nov., an endophytic bacterium isolated from Chinese cabbage seeds (Brassica pekinensis).</title>
        <authorList>
            <person name="Jiang L."/>
            <person name="Lee J."/>
            <person name="Kim S.W."/>
        </authorList>
    </citation>
    <scope>NUCLEOTIDE SEQUENCE [LARGE SCALE GENOMIC DNA]</scope>
    <source>
        <strain evidence="10">KCTC 43072 / ATSA2</strain>
    </source>
</reference>
<comment type="function">
    <text evidence="1 6">Removes the N-terminal methionine from nascent proteins. The N-terminal methionine is often cleaved when the second residue in the primary sequence is small and uncharged (Met-Ala-, Cys, Gly, Pro, Ser, Thr, or Val). Requires deformylation of the N(alpha)-formylated initiator methionine before it can be hydrolyzed.</text>
</comment>
<sequence length="248" mass="27058">MIAKTEQDIEGLKKIGRIVALIRDELKQMTKPGLRTIDLDRRAAELFEEHGAISAPKSTYDFPGYTCISVNEEVAHGIPGERVIQEGDLVNVDVSASCDGYFADTGVSFVVGEGDPRLVKLCEASVEAFEAGAAKIKAGSKRNNAGKASYNVARRHGFNIIETLTGHGIGTSLHDEPEYILSYFDPTDTDLWKEGSVIAFEPFVSTNAREVFEDANDGWTLRADDGSFVAQYEHTMIITKGAPIILTK</sequence>
<dbReference type="RefSeq" id="WP_141447252.1">
    <property type="nucleotide sequence ID" value="NZ_CP041217.1"/>
</dbReference>
<dbReference type="HAMAP" id="MF_01974">
    <property type="entry name" value="MetAP_1"/>
    <property type="match status" value="1"/>
</dbReference>
<evidence type="ECO:0000256" key="1">
    <source>
        <dbReference type="ARBA" id="ARBA00002521"/>
    </source>
</evidence>
<dbReference type="AlphaFoldDB" id="A0A4Y6UVL6"/>
<feature type="binding site" evidence="6">
    <location>
        <position position="167"/>
    </location>
    <ligand>
        <name>a divalent metal cation</name>
        <dbReference type="ChEBI" id="CHEBI:60240"/>
        <label>2</label>
        <note>catalytic</note>
    </ligand>
</feature>
<dbReference type="EC" id="3.4.11.18" evidence="6 7"/>
<dbReference type="GO" id="GO:0070006">
    <property type="term" value="F:metalloaminopeptidase activity"/>
    <property type="evidence" value="ECO:0007669"/>
    <property type="project" value="UniProtKB-UniRule"/>
</dbReference>
<dbReference type="OrthoDB" id="9802055at2"/>
<dbReference type="GO" id="GO:0004239">
    <property type="term" value="F:initiator methionyl aminopeptidase activity"/>
    <property type="evidence" value="ECO:0007669"/>
    <property type="project" value="UniProtKB-UniRule"/>
</dbReference>
<dbReference type="CDD" id="cd01086">
    <property type="entry name" value="MetAP1"/>
    <property type="match status" value="1"/>
</dbReference>
<feature type="binding site" evidence="6">
    <location>
        <position position="76"/>
    </location>
    <ligand>
        <name>substrate</name>
    </ligand>
</feature>
<dbReference type="InterPro" id="IPR036005">
    <property type="entry name" value="Creatinase/aminopeptidase-like"/>
</dbReference>
<dbReference type="NCBIfam" id="TIGR00500">
    <property type="entry name" value="met_pdase_I"/>
    <property type="match status" value="1"/>
</dbReference>
<dbReference type="PRINTS" id="PR00599">
    <property type="entry name" value="MAPEPTIDASE"/>
</dbReference>
<dbReference type="EMBL" id="CP041217">
    <property type="protein sequence ID" value="QDH20690.1"/>
    <property type="molecule type" value="Genomic_DNA"/>
</dbReference>
<feature type="domain" description="Peptidase M24" evidence="8">
    <location>
        <begin position="11"/>
        <end position="240"/>
    </location>
</feature>
<evidence type="ECO:0000259" key="8">
    <source>
        <dbReference type="Pfam" id="PF00557"/>
    </source>
</evidence>
<comment type="similarity">
    <text evidence="6">Belongs to the peptidase M24A family. Methionine aminopeptidase type 1 subfamily.</text>
</comment>
<accession>A0A4Y6UVL6</accession>
<dbReference type="InterPro" id="IPR001714">
    <property type="entry name" value="Pept_M24_MAP"/>
</dbReference>
<dbReference type="InterPro" id="IPR000994">
    <property type="entry name" value="Pept_M24"/>
</dbReference>
<dbReference type="SUPFAM" id="SSF55920">
    <property type="entry name" value="Creatinase/aminopeptidase"/>
    <property type="match status" value="1"/>
</dbReference>
<feature type="binding site" evidence="6">
    <location>
        <position position="104"/>
    </location>
    <ligand>
        <name>a divalent metal cation</name>
        <dbReference type="ChEBI" id="CHEBI:60240"/>
        <label>2</label>
        <note>catalytic</note>
    </ligand>
</feature>
<keyword evidence="10" id="KW-1185">Reference proteome</keyword>
<comment type="cofactor">
    <cofactor evidence="6">
        <name>Co(2+)</name>
        <dbReference type="ChEBI" id="CHEBI:48828"/>
    </cofactor>
    <cofactor evidence="6">
        <name>Zn(2+)</name>
        <dbReference type="ChEBI" id="CHEBI:29105"/>
    </cofactor>
    <cofactor evidence="6">
        <name>Mn(2+)</name>
        <dbReference type="ChEBI" id="CHEBI:29035"/>
    </cofactor>
    <cofactor evidence="6">
        <name>Fe(2+)</name>
        <dbReference type="ChEBI" id="CHEBI:29033"/>
    </cofactor>
    <text evidence="6">Binds 2 divalent metal cations per subunit. Has a high-affinity and a low affinity metal-binding site. The true nature of the physiological cofactor is under debate. The enzyme is active with cobalt, zinc, manganese or divalent iron ions. Most likely, methionine aminopeptidases function as mononuclear Fe(2+)-metalloproteases under physiological conditions, and the catalytically relevant metal-binding site has been assigned to the histidine-containing high-affinity site.</text>
</comment>
<dbReference type="Gene3D" id="3.90.230.10">
    <property type="entry name" value="Creatinase/methionine aminopeptidase superfamily"/>
    <property type="match status" value="1"/>
</dbReference>
<evidence type="ECO:0000256" key="7">
    <source>
        <dbReference type="RuleBase" id="RU003653"/>
    </source>
</evidence>
<dbReference type="GO" id="GO:0046872">
    <property type="term" value="F:metal ion binding"/>
    <property type="evidence" value="ECO:0007669"/>
    <property type="project" value="UniProtKB-UniRule"/>
</dbReference>
<dbReference type="PANTHER" id="PTHR43330">
    <property type="entry name" value="METHIONINE AMINOPEPTIDASE"/>
    <property type="match status" value="1"/>
</dbReference>
<evidence type="ECO:0000313" key="9">
    <source>
        <dbReference type="EMBL" id="QDH20690.1"/>
    </source>
</evidence>